<feature type="domain" description="Enoyl-CoA hydratase/isomerase" evidence="3">
    <location>
        <begin position="180"/>
        <end position="214"/>
    </location>
</feature>
<proteinExistence type="inferred from homology"/>
<dbReference type="AlphaFoldDB" id="A0A6D2I1N4"/>
<comment type="pathway">
    <text evidence="2">Amino-acid degradation; L-valine degradation.</text>
</comment>
<gene>
    <name evidence="4" type="ORF">MERR_LOCUS8872</name>
</gene>
<protein>
    <recommendedName>
        <fullName evidence="2">3-hydroxyisobutyryl-CoA hydrolase</fullName>
        <shortName evidence="2">HIB-CoA hydrolase</shortName>
        <shortName evidence="2">HIBYL-CoA-H</shortName>
        <ecNumber evidence="2">3.1.2.4</ecNumber>
    </recommendedName>
    <alternativeName>
        <fullName evidence="2">3-hydroxyisobutyryl-coenzyme A hydrolase</fullName>
    </alternativeName>
</protein>
<dbReference type="Gene3D" id="3.90.226.10">
    <property type="entry name" value="2-enoyl-CoA Hydratase, Chain A, domain 1"/>
    <property type="match status" value="2"/>
</dbReference>
<evidence type="ECO:0000256" key="2">
    <source>
        <dbReference type="RuleBase" id="RU369070"/>
    </source>
</evidence>
<dbReference type="GO" id="GO:0003860">
    <property type="term" value="F:3-hydroxyisobutyryl-CoA hydrolase activity"/>
    <property type="evidence" value="ECO:0007669"/>
    <property type="project" value="UniProtKB-UniRule"/>
</dbReference>
<dbReference type="PANTHER" id="PTHR43176:SF5">
    <property type="entry name" value="3-HYDROXYISOBUTYRYL-COA HYDROLASE-LIKE PROTEIN 4, MITOCHONDRIAL"/>
    <property type="match status" value="1"/>
</dbReference>
<evidence type="ECO:0000313" key="4">
    <source>
        <dbReference type="EMBL" id="CAA7021637.1"/>
    </source>
</evidence>
<dbReference type="GO" id="GO:0005829">
    <property type="term" value="C:cytosol"/>
    <property type="evidence" value="ECO:0007669"/>
    <property type="project" value="TreeGrafter"/>
</dbReference>
<keyword evidence="5" id="KW-1185">Reference proteome</keyword>
<dbReference type="Pfam" id="PF16113">
    <property type="entry name" value="ECH_2"/>
    <property type="match status" value="2"/>
</dbReference>
<dbReference type="SUPFAM" id="SSF52096">
    <property type="entry name" value="ClpP/crotonase"/>
    <property type="match status" value="1"/>
</dbReference>
<dbReference type="InterPro" id="IPR045004">
    <property type="entry name" value="ECH_dom"/>
</dbReference>
<organism evidence="4 5">
    <name type="scientific">Microthlaspi erraticum</name>
    <dbReference type="NCBI Taxonomy" id="1685480"/>
    <lineage>
        <taxon>Eukaryota</taxon>
        <taxon>Viridiplantae</taxon>
        <taxon>Streptophyta</taxon>
        <taxon>Embryophyta</taxon>
        <taxon>Tracheophyta</taxon>
        <taxon>Spermatophyta</taxon>
        <taxon>Magnoliopsida</taxon>
        <taxon>eudicotyledons</taxon>
        <taxon>Gunneridae</taxon>
        <taxon>Pentapetalae</taxon>
        <taxon>rosids</taxon>
        <taxon>malvids</taxon>
        <taxon>Brassicales</taxon>
        <taxon>Brassicaceae</taxon>
        <taxon>Coluteocarpeae</taxon>
        <taxon>Microthlaspi</taxon>
    </lineage>
</organism>
<dbReference type="OrthoDB" id="2018133at2759"/>
<dbReference type="InterPro" id="IPR032259">
    <property type="entry name" value="HIBYL-CoA-H"/>
</dbReference>
<keyword evidence="1 2" id="KW-0378">Hydrolase</keyword>
<comment type="function">
    <text evidence="2">Hydrolyzes 3-hydroxyisobutyryl-CoA (HIBYL-CoA), a saline catabolite. Has high activity toward isobutyryl-CoA. Could be an isobutyryl-CoA dehydrogenase that functions in valine catabolism.</text>
</comment>
<dbReference type="InterPro" id="IPR029045">
    <property type="entry name" value="ClpP/crotonase-like_dom_sf"/>
</dbReference>
<evidence type="ECO:0000256" key="1">
    <source>
        <dbReference type="ARBA" id="ARBA00022801"/>
    </source>
</evidence>
<sequence length="216" mass="23732">MIKTLGVASARILFSRHPSMASPILQNLCFSFAASKLSVWDCRKFTGTCGGNDEFIKGNVYPNGVALITLDRPKALNAMNLEMDLKYKNLLEEWEYDPQVKCVIVEGSTPWAFCSGGDVKQITTRNQFSDIMTESYKPLNNATNHNRPLPQTPAPATATAAVKPVRPLVLPLPPANAAFALNGVMKTEYRIALRSALRSDFTEGVRAVLIDKDQVS</sequence>
<dbReference type="Proteomes" id="UP000467841">
    <property type="component" value="Unassembled WGS sequence"/>
</dbReference>
<dbReference type="CDD" id="cd06558">
    <property type="entry name" value="crotonase-like"/>
    <property type="match status" value="1"/>
</dbReference>
<comment type="caution">
    <text evidence="4">The sequence shown here is derived from an EMBL/GenBank/DDBJ whole genome shotgun (WGS) entry which is preliminary data.</text>
</comment>
<evidence type="ECO:0000313" key="5">
    <source>
        <dbReference type="Proteomes" id="UP000467841"/>
    </source>
</evidence>
<reference evidence="4" key="1">
    <citation type="submission" date="2020-01" db="EMBL/GenBank/DDBJ databases">
        <authorList>
            <person name="Mishra B."/>
        </authorList>
    </citation>
    <scope>NUCLEOTIDE SEQUENCE [LARGE SCALE GENOMIC DNA]</scope>
</reference>
<dbReference type="GO" id="GO:0006574">
    <property type="term" value="P:L-valine catabolic process"/>
    <property type="evidence" value="ECO:0007669"/>
    <property type="project" value="UniProtKB-UniRule"/>
</dbReference>
<evidence type="ECO:0000259" key="3">
    <source>
        <dbReference type="Pfam" id="PF16113"/>
    </source>
</evidence>
<dbReference type="EMBL" id="CACVBM020000643">
    <property type="protein sequence ID" value="CAA7021637.1"/>
    <property type="molecule type" value="Genomic_DNA"/>
</dbReference>
<dbReference type="EC" id="3.1.2.4" evidence="2"/>
<name>A0A6D2I1N4_9BRAS</name>
<accession>A0A6D2I1N4</accession>
<feature type="domain" description="Enoyl-CoA hydratase/isomerase" evidence="3">
    <location>
        <begin position="66"/>
        <end position="129"/>
    </location>
</feature>
<comment type="catalytic activity">
    <reaction evidence="2">
        <text>3-hydroxy-2-methylpropanoyl-CoA + H2O = 3-hydroxy-2-methylpropanoate + CoA + H(+)</text>
        <dbReference type="Rhea" id="RHEA:20888"/>
        <dbReference type="ChEBI" id="CHEBI:11805"/>
        <dbReference type="ChEBI" id="CHEBI:15377"/>
        <dbReference type="ChEBI" id="CHEBI:15378"/>
        <dbReference type="ChEBI" id="CHEBI:57287"/>
        <dbReference type="ChEBI" id="CHEBI:57340"/>
        <dbReference type="EC" id="3.1.2.4"/>
    </reaction>
</comment>
<comment type="similarity">
    <text evidence="2">Belongs to the enoyl-CoA hydratase/isomerase family.</text>
</comment>
<dbReference type="PANTHER" id="PTHR43176">
    <property type="entry name" value="3-HYDROXYISOBUTYRYL-COA HYDROLASE-RELATED"/>
    <property type="match status" value="1"/>
</dbReference>